<dbReference type="Gene3D" id="1.20.120.330">
    <property type="entry name" value="Nucleotidyltransferases domain 2"/>
    <property type="match status" value="1"/>
</dbReference>
<dbReference type="OrthoDB" id="2048667at2"/>
<evidence type="ECO:0000313" key="3">
    <source>
        <dbReference type="Proteomes" id="UP000242497"/>
    </source>
</evidence>
<dbReference type="STRING" id="1123349.SAMN02744037_02716"/>
<dbReference type="RefSeq" id="WP_072890926.1">
    <property type="nucleotide sequence ID" value="NZ_FRAE01000114.1"/>
</dbReference>
<feature type="domain" description="HEPN" evidence="1">
    <location>
        <begin position="15"/>
        <end position="122"/>
    </location>
</feature>
<evidence type="ECO:0000313" key="2">
    <source>
        <dbReference type="EMBL" id="SHK62890.1"/>
    </source>
</evidence>
<dbReference type="Pfam" id="PF05168">
    <property type="entry name" value="HEPN"/>
    <property type="match status" value="1"/>
</dbReference>
<organism evidence="2 3">
    <name type="scientific">Tepidibacter formicigenes DSM 15518</name>
    <dbReference type="NCBI Taxonomy" id="1123349"/>
    <lineage>
        <taxon>Bacteria</taxon>
        <taxon>Bacillati</taxon>
        <taxon>Bacillota</taxon>
        <taxon>Clostridia</taxon>
        <taxon>Peptostreptococcales</taxon>
        <taxon>Peptostreptococcaceae</taxon>
        <taxon>Tepidibacter</taxon>
    </lineage>
</organism>
<accession>A0A1M6U167</accession>
<sequence>MYSNPFKVNTFAYMAHNDYMTAMLNYDLKSEYVYDNILVNCHQFVEKLLKHIINIKTGEINKTHNLKSLSREVMNHYPETKKIWKCCSILNDYYFSKRYPGENYYETDKEQIEEAIECINNIKELLYPILVKMECK</sequence>
<gene>
    <name evidence="2" type="ORF">SAMN02744037_02716</name>
</gene>
<name>A0A1M6U167_9FIRM</name>
<reference evidence="3" key="1">
    <citation type="submission" date="2016-11" db="EMBL/GenBank/DDBJ databases">
        <authorList>
            <person name="Varghese N."/>
            <person name="Submissions S."/>
        </authorList>
    </citation>
    <scope>NUCLEOTIDE SEQUENCE [LARGE SCALE GENOMIC DNA]</scope>
    <source>
        <strain evidence="3">DSM 15518</strain>
    </source>
</reference>
<protein>
    <submittedName>
        <fullName evidence="2">HEPN domain-containing protein</fullName>
    </submittedName>
</protein>
<dbReference type="SUPFAM" id="SSF81593">
    <property type="entry name" value="Nucleotidyltransferase substrate binding subunit/domain"/>
    <property type="match status" value="1"/>
</dbReference>
<dbReference type="SMART" id="SM00748">
    <property type="entry name" value="HEPN"/>
    <property type="match status" value="1"/>
</dbReference>
<keyword evidence="3" id="KW-1185">Reference proteome</keyword>
<dbReference type="InterPro" id="IPR007842">
    <property type="entry name" value="HEPN_dom"/>
</dbReference>
<dbReference type="AlphaFoldDB" id="A0A1M6U167"/>
<dbReference type="EMBL" id="FRAE01000114">
    <property type="protein sequence ID" value="SHK62890.1"/>
    <property type="molecule type" value="Genomic_DNA"/>
</dbReference>
<proteinExistence type="predicted"/>
<evidence type="ECO:0000259" key="1">
    <source>
        <dbReference type="PROSITE" id="PS50910"/>
    </source>
</evidence>
<dbReference type="Proteomes" id="UP000242497">
    <property type="component" value="Unassembled WGS sequence"/>
</dbReference>
<dbReference type="PROSITE" id="PS50910">
    <property type="entry name" value="HEPN"/>
    <property type="match status" value="1"/>
</dbReference>